<keyword evidence="1 2" id="KW-0732">Signal</keyword>
<protein>
    <submittedName>
        <fullName evidence="4">Peptidase M23-like protein</fullName>
    </submittedName>
</protein>
<dbReference type="GO" id="GO:0004222">
    <property type="term" value="F:metalloendopeptidase activity"/>
    <property type="evidence" value="ECO:0007669"/>
    <property type="project" value="TreeGrafter"/>
</dbReference>
<dbReference type="SUPFAM" id="SSF51261">
    <property type="entry name" value="Duplicated hybrid motif"/>
    <property type="match status" value="1"/>
</dbReference>
<dbReference type="PANTHER" id="PTHR21666">
    <property type="entry name" value="PEPTIDASE-RELATED"/>
    <property type="match status" value="1"/>
</dbReference>
<dbReference type="InterPro" id="IPR050570">
    <property type="entry name" value="Cell_wall_metabolism_enzyme"/>
</dbReference>
<feature type="chain" id="PRO_5015681378" evidence="2">
    <location>
        <begin position="18"/>
        <end position="315"/>
    </location>
</feature>
<dbReference type="EMBL" id="QBKP01000003">
    <property type="protein sequence ID" value="PTX51728.1"/>
    <property type="molecule type" value="Genomic_DNA"/>
</dbReference>
<organism evidence="4 5">
    <name type="scientific">Gemmobacter caeni</name>
    <dbReference type="NCBI Taxonomy" id="589035"/>
    <lineage>
        <taxon>Bacteria</taxon>
        <taxon>Pseudomonadati</taxon>
        <taxon>Pseudomonadota</taxon>
        <taxon>Alphaproteobacteria</taxon>
        <taxon>Rhodobacterales</taxon>
        <taxon>Paracoccaceae</taxon>
        <taxon>Gemmobacter</taxon>
    </lineage>
</organism>
<dbReference type="RefSeq" id="WP_108128237.1">
    <property type="nucleotide sequence ID" value="NZ_QBKP01000003.1"/>
</dbReference>
<comment type="caution">
    <text evidence="4">The sequence shown here is derived from an EMBL/GenBank/DDBJ whole genome shotgun (WGS) entry which is preliminary data.</text>
</comment>
<dbReference type="OrthoDB" id="5489603at2"/>
<evidence type="ECO:0000259" key="3">
    <source>
        <dbReference type="Pfam" id="PF01551"/>
    </source>
</evidence>
<dbReference type="CDD" id="cd12797">
    <property type="entry name" value="M23_peptidase"/>
    <property type="match status" value="1"/>
</dbReference>
<evidence type="ECO:0000256" key="2">
    <source>
        <dbReference type="SAM" id="SignalP"/>
    </source>
</evidence>
<dbReference type="AlphaFoldDB" id="A0A2T6B6Q5"/>
<proteinExistence type="predicted"/>
<feature type="domain" description="M23ase beta-sheet core" evidence="3">
    <location>
        <begin position="59"/>
        <end position="176"/>
    </location>
</feature>
<sequence length="315" mass="33139">MKAALVALLLAPASAGAFELVQPIDCTLGETCFIQQYTDRDPGPGARDFTCGSLAYDGHKGTDFALPDDAAMQAGVTVRAAAAGMVKGVRDGMPDIRANDPAAPPLEGRDCGNGLVIDHGDGWETQYCHMRQGSVRVRSGDRVAEGHMLGLVGLSGYTEFPHLHLSVRHAGAVIDPFATSDLSTCGATQADLWRDDIAYQPGGFVAAGFATAIPDYAMINAGTVTSPDVQAPALVFWANLFGTRAGDRLHLVLTGPEGEIAAQDVALDRTQARAMRAIGRKLRGAGWPAGNYDGIASLQRDGRQIARISARLTLP</sequence>
<evidence type="ECO:0000256" key="1">
    <source>
        <dbReference type="ARBA" id="ARBA00022729"/>
    </source>
</evidence>
<feature type="signal peptide" evidence="2">
    <location>
        <begin position="1"/>
        <end position="17"/>
    </location>
</feature>
<dbReference type="Pfam" id="PF01551">
    <property type="entry name" value="Peptidase_M23"/>
    <property type="match status" value="1"/>
</dbReference>
<name>A0A2T6B6Q5_9RHOB</name>
<dbReference type="InterPro" id="IPR011055">
    <property type="entry name" value="Dup_hybrid_motif"/>
</dbReference>
<dbReference type="Proteomes" id="UP000244224">
    <property type="component" value="Unassembled WGS sequence"/>
</dbReference>
<dbReference type="InterPro" id="IPR016047">
    <property type="entry name" value="M23ase_b-sheet_dom"/>
</dbReference>
<gene>
    <name evidence="4" type="ORF">C8N34_103231</name>
</gene>
<evidence type="ECO:0000313" key="4">
    <source>
        <dbReference type="EMBL" id="PTX51728.1"/>
    </source>
</evidence>
<accession>A0A2T6B6Q5</accession>
<reference evidence="4 5" key="1">
    <citation type="submission" date="2018-04" db="EMBL/GenBank/DDBJ databases">
        <title>Genomic Encyclopedia of Archaeal and Bacterial Type Strains, Phase II (KMG-II): from individual species to whole genera.</title>
        <authorList>
            <person name="Goeker M."/>
        </authorList>
    </citation>
    <scope>NUCLEOTIDE SEQUENCE [LARGE SCALE GENOMIC DNA]</scope>
    <source>
        <strain evidence="4 5">DSM 21823</strain>
    </source>
</reference>
<keyword evidence="5" id="KW-1185">Reference proteome</keyword>
<dbReference type="Gene3D" id="2.70.70.10">
    <property type="entry name" value="Glucose Permease (Domain IIA)"/>
    <property type="match status" value="1"/>
</dbReference>
<evidence type="ECO:0000313" key="5">
    <source>
        <dbReference type="Proteomes" id="UP000244224"/>
    </source>
</evidence>
<dbReference type="PANTHER" id="PTHR21666:SF289">
    <property type="entry name" value="L-ALA--D-GLU ENDOPEPTIDASE"/>
    <property type="match status" value="1"/>
</dbReference>